<dbReference type="Gene3D" id="3.30.70.270">
    <property type="match status" value="1"/>
</dbReference>
<name>A0A1G9YQB5_9BACL</name>
<dbReference type="RefSeq" id="WP_090236432.1">
    <property type="nucleotide sequence ID" value="NZ_FNHW01000001.1"/>
</dbReference>
<accession>A0A1G9YQB5</accession>
<dbReference type="InterPro" id="IPR043128">
    <property type="entry name" value="Rev_trsase/Diguanyl_cyclase"/>
</dbReference>
<proteinExistence type="predicted"/>
<organism evidence="1 2">
    <name type="scientific">Fictibacillus solisalsi</name>
    <dbReference type="NCBI Taxonomy" id="459525"/>
    <lineage>
        <taxon>Bacteria</taxon>
        <taxon>Bacillati</taxon>
        <taxon>Bacillota</taxon>
        <taxon>Bacilli</taxon>
        <taxon>Bacillales</taxon>
        <taxon>Fictibacillaceae</taxon>
        <taxon>Fictibacillus</taxon>
    </lineage>
</organism>
<dbReference type="Pfam" id="PF24898">
    <property type="entry name" value="GGDEF_GdpP"/>
    <property type="match status" value="1"/>
</dbReference>
<dbReference type="OrthoDB" id="4986073at2"/>
<gene>
    <name evidence="1" type="ORF">SAMN04488137_3590</name>
</gene>
<dbReference type="AlphaFoldDB" id="A0A1G9YQB5"/>
<dbReference type="STRING" id="459525.SAMN04488137_3590"/>
<sequence>MSGQIFIGVIAPSVIARRIQKVIKGFPTFTLVLQVSEDMSDVVTLTKELADKVDVLLFSSYEVYKLVKNHIDFEVPAHYIPLKASGLYSALYRLMRKHTEVKGISVDTLSVRDVSHVLSEVEEEIAVIPVQEERVFQTTSQILKRHQQYFIEGKSQGALTGSKEIAEDLERLGVPNQWITPTEQDIINAMERALLSCKKRQNKDSQIVMGRIRIVPCFEEKCELDGHRIQKKKSFIRQLIRDYSAALEAHLMSVGEDEFLLVTTRGIFERVSEGYKSIPLLQSLKDDMELSLSVGVGFGLSAKDAGNHAWIALRQSMQFGSNQCFIVREDKSVVGPVEMSNPLIYSLSVTDSILLLKAEKTGMTAAYLGKMLAQIKRSERITYTAQEIADILGVTIRSAHRILLQCLDAGLIQIVGEEKLASKGRPRQIYSFHFIEDYLSGKG</sequence>
<evidence type="ECO:0000313" key="1">
    <source>
        <dbReference type="EMBL" id="SDN11200.1"/>
    </source>
</evidence>
<evidence type="ECO:0008006" key="3">
    <source>
        <dbReference type="Google" id="ProtNLM"/>
    </source>
</evidence>
<reference evidence="2" key="1">
    <citation type="submission" date="2016-10" db="EMBL/GenBank/DDBJ databases">
        <authorList>
            <person name="Varghese N."/>
            <person name="Submissions S."/>
        </authorList>
    </citation>
    <scope>NUCLEOTIDE SEQUENCE [LARGE SCALE GENOMIC DNA]</scope>
    <source>
        <strain evidence="2">CGMCC 1.6854</strain>
    </source>
</reference>
<dbReference type="Proteomes" id="UP000199544">
    <property type="component" value="Unassembled WGS sequence"/>
</dbReference>
<keyword evidence="2" id="KW-1185">Reference proteome</keyword>
<evidence type="ECO:0000313" key="2">
    <source>
        <dbReference type="Proteomes" id="UP000199544"/>
    </source>
</evidence>
<protein>
    <recommendedName>
        <fullName evidence="3">Transcriptional regulator</fullName>
    </recommendedName>
</protein>
<dbReference type="EMBL" id="FNHW01000001">
    <property type="protein sequence ID" value="SDN11200.1"/>
    <property type="molecule type" value="Genomic_DNA"/>
</dbReference>